<name>A0A9D1UYW9_9BACT</name>
<protein>
    <submittedName>
        <fullName evidence="2">Uncharacterized protein</fullName>
    </submittedName>
</protein>
<comment type="caution">
    <text evidence="2">The sequence shown here is derived from an EMBL/GenBank/DDBJ whole genome shotgun (WGS) entry which is preliminary data.</text>
</comment>
<gene>
    <name evidence="2" type="ORF">H9863_02280</name>
</gene>
<sequence length="105" mass="11522">MFLIGISAHLMIYLLFPAFLVVFLYFKGARGAMEINIPSQGVHYECPAKAETVIVISQTTQSKEAEEDSGFEEIERTDIGVVPDSETHSPVLSLGFLRAPPSCFA</sequence>
<dbReference type="AlphaFoldDB" id="A0A9D1UYW9"/>
<feature type="transmembrane region" description="Helical" evidence="1">
    <location>
        <begin position="6"/>
        <end position="26"/>
    </location>
</feature>
<accession>A0A9D1UYW9</accession>
<dbReference type="EMBL" id="DXFT01000046">
    <property type="protein sequence ID" value="HIX02929.1"/>
    <property type="molecule type" value="Genomic_DNA"/>
</dbReference>
<keyword evidence="1" id="KW-0472">Membrane</keyword>
<evidence type="ECO:0000313" key="3">
    <source>
        <dbReference type="Proteomes" id="UP000824202"/>
    </source>
</evidence>
<evidence type="ECO:0000313" key="2">
    <source>
        <dbReference type="EMBL" id="HIX02929.1"/>
    </source>
</evidence>
<keyword evidence="1" id="KW-1133">Transmembrane helix</keyword>
<organism evidence="2 3">
    <name type="scientific">Candidatus Odoribacter faecigallinarum</name>
    <dbReference type="NCBI Taxonomy" id="2838706"/>
    <lineage>
        <taxon>Bacteria</taxon>
        <taxon>Pseudomonadati</taxon>
        <taxon>Bacteroidota</taxon>
        <taxon>Bacteroidia</taxon>
        <taxon>Bacteroidales</taxon>
        <taxon>Odoribacteraceae</taxon>
        <taxon>Odoribacter</taxon>
    </lineage>
</organism>
<reference evidence="2" key="1">
    <citation type="journal article" date="2021" name="PeerJ">
        <title>Extensive microbial diversity within the chicken gut microbiome revealed by metagenomics and culture.</title>
        <authorList>
            <person name="Gilroy R."/>
            <person name="Ravi A."/>
            <person name="Getino M."/>
            <person name="Pursley I."/>
            <person name="Horton D.L."/>
            <person name="Alikhan N.F."/>
            <person name="Baker D."/>
            <person name="Gharbi K."/>
            <person name="Hall N."/>
            <person name="Watson M."/>
            <person name="Adriaenssens E.M."/>
            <person name="Foster-Nyarko E."/>
            <person name="Jarju S."/>
            <person name="Secka A."/>
            <person name="Antonio M."/>
            <person name="Oren A."/>
            <person name="Chaudhuri R.R."/>
            <person name="La Ragione R."/>
            <person name="Hildebrand F."/>
            <person name="Pallen M.J."/>
        </authorList>
    </citation>
    <scope>NUCLEOTIDE SEQUENCE</scope>
    <source>
        <strain evidence="2">23274</strain>
    </source>
</reference>
<dbReference type="Proteomes" id="UP000824202">
    <property type="component" value="Unassembled WGS sequence"/>
</dbReference>
<proteinExistence type="predicted"/>
<reference evidence="2" key="2">
    <citation type="submission" date="2021-04" db="EMBL/GenBank/DDBJ databases">
        <authorList>
            <person name="Gilroy R."/>
        </authorList>
    </citation>
    <scope>NUCLEOTIDE SEQUENCE</scope>
    <source>
        <strain evidence="2">23274</strain>
    </source>
</reference>
<keyword evidence="1" id="KW-0812">Transmembrane</keyword>
<evidence type="ECO:0000256" key="1">
    <source>
        <dbReference type="SAM" id="Phobius"/>
    </source>
</evidence>